<evidence type="ECO:0000256" key="5">
    <source>
        <dbReference type="ARBA" id="ARBA00023002"/>
    </source>
</evidence>
<dbReference type="InterPro" id="IPR008926">
    <property type="entry name" value="RNR_R1-su_N"/>
</dbReference>
<dbReference type="GO" id="GO:0005524">
    <property type="term" value="F:ATP binding"/>
    <property type="evidence" value="ECO:0007669"/>
    <property type="project" value="UniProtKB-UniRule"/>
</dbReference>
<evidence type="ECO:0000256" key="2">
    <source>
        <dbReference type="ARBA" id="ARBA00012274"/>
    </source>
</evidence>
<dbReference type="SUPFAM" id="SSF51998">
    <property type="entry name" value="PFL-like glycyl radical enzymes"/>
    <property type="match status" value="1"/>
</dbReference>
<sequence>MLNIMVTKNGGGVQEFDAEKFKRRLSMAFGARELDKHGKSNVDRLASLVISKLGVSVNSRDIDRIASEVASQLESTDLEFGVAATNIEVDLICKETPSTFFKAMRRASNLLCEDFFNLIMRYADVLDTMIVGERDELLSYVSLKAMRRTYLLRDEEELYERPQYMFLRVALFIHGSDMDSVLKTYDMLSTLKYMHASPTLFNAGTKNHQLSSCFILPAHPEPDDIFSTLDIASTISRGGGGIGLGFHLVPSKGSKVDGVTRAGLVPVLKVFDAAMDVIDQGVNKRPSAISAYLVPWHADILRRPLVGISIRCLSFKNAYLNILSMKRVELDQEWTLFCPSRVPHLVQLTGDDFENEYERLEQEGIGKMKVPARTLWREIIDSMIECGGPSILFKDAVNGEPE</sequence>
<dbReference type="Gene3D" id="3.20.70.20">
    <property type="match status" value="1"/>
</dbReference>
<dbReference type="PANTHER" id="PTHR11573">
    <property type="entry name" value="RIBONUCLEOSIDE-DIPHOSPHATE REDUCTASE LARGE CHAIN"/>
    <property type="match status" value="1"/>
</dbReference>
<dbReference type="InterPro" id="IPR005144">
    <property type="entry name" value="ATP-cone_dom"/>
</dbReference>
<comment type="catalytic activity">
    <reaction evidence="8">
        <text>a 2'-deoxyribonucleoside 5'-diphosphate + [thioredoxin]-disulfide + H2O = a ribonucleoside 5'-diphosphate + [thioredoxin]-dithiol</text>
        <dbReference type="Rhea" id="RHEA:23252"/>
        <dbReference type="Rhea" id="RHEA-COMP:10698"/>
        <dbReference type="Rhea" id="RHEA-COMP:10700"/>
        <dbReference type="ChEBI" id="CHEBI:15377"/>
        <dbReference type="ChEBI" id="CHEBI:29950"/>
        <dbReference type="ChEBI" id="CHEBI:50058"/>
        <dbReference type="ChEBI" id="CHEBI:57930"/>
        <dbReference type="ChEBI" id="CHEBI:73316"/>
        <dbReference type="EC" id="1.17.4.1"/>
    </reaction>
</comment>
<accession>A0A9W8J4B3</accession>
<keyword evidence="3 7" id="KW-0547">Nucleotide-binding</keyword>
<dbReference type="PROSITE" id="PS51161">
    <property type="entry name" value="ATP_CONE"/>
    <property type="match status" value="1"/>
</dbReference>
<evidence type="ECO:0000256" key="3">
    <source>
        <dbReference type="ARBA" id="ARBA00022741"/>
    </source>
</evidence>
<keyword evidence="6 8" id="KW-0215">Deoxyribonucleotide synthesis</keyword>
<dbReference type="Pfam" id="PF02867">
    <property type="entry name" value="Ribonuc_red_lgC"/>
    <property type="match status" value="1"/>
</dbReference>
<dbReference type="EC" id="1.17.4.1" evidence="2 8"/>
<feature type="non-terminal residue" evidence="10">
    <location>
        <position position="402"/>
    </location>
</feature>
<comment type="caution">
    <text evidence="10">The sequence shown here is derived from an EMBL/GenBank/DDBJ whole genome shotgun (WGS) entry which is preliminary data.</text>
</comment>
<protein>
    <recommendedName>
        <fullName evidence="2 8">Ribonucleoside-diphosphate reductase</fullName>
        <ecNumber evidence="2 8">1.17.4.1</ecNumber>
    </recommendedName>
</protein>
<dbReference type="InterPro" id="IPR039718">
    <property type="entry name" value="Rrm1"/>
</dbReference>
<reference evidence="10" key="1">
    <citation type="submission" date="2022-06" db="EMBL/GenBank/DDBJ databases">
        <title>Genome Sequence of Candolleomyces eurysporus.</title>
        <authorList>
            <person name="Buettner E."/>
        </authorList>
    </citation>
    <scope>NUCLEOTIDE SEQUENCE</scope>
    <source>
        <strain evidence="10">VTCC 930004</strain>
    </source>
</reference>
<evidence type="ECO:0000256" key="8">
    <source>
        <dbReference type="RuleBase" id="RU003410"/>
    </source>
</evidence>
<evidence type="ECO:0000256" key="7">
    <source>
        <dbReference type="PROSITE-ProRule" id="PRU00492"/>
    </source>
</evidence>
<dbReference type="InterPro" id="IPR013509">
    <property type="entry name" value="RNR_lsu_N"/>
</dbReference>
<evidence type="ECO:0000256" key="4">
    <source>
        <dbReference type="ARBA" id="ARBA00022840"/>
    </source>
</evidence>
<dbReference type="SUPFAM" id="SSF48168">
    <property type="entry name" value="R1 subunit of ribonucleotide reductase, N-terminal domain"/>
    <property type="match status" value="1"/>
</dbReference>
<organism evidence="10 11">
    <name type="scientific">Candolleomyces eurysporus</name>
    <dbReference type="NCBI Taxonomy" id="2828524"/>
    <lineage>
        <taxon>Eukaryota</taxon>
        <taxon>Fungi</taxon>
        <taxon>Dikarya</taxon>
        <taxon>Basidiomycota</taxon>
        <taxon>Agaricomycotina</taxon>
        <taxon>Agaricomycetes</taxon>
        <taxon>Agaricomycetidae</taxon>
        <taxon>Agaricales</taxon>
        <taxon>Agaricineae</taxon>
        <taxon>Psathyrellaceae</taxon>
        <taxon>Candolleomyces</taxon>
    </lineage>
</organism>
<evidence type="ECO:0000256" key="6">
    <source>
        <dbReference type="ARBA" id="ARBA00023116"/>
    </source>
</evidence>
<comment type="similarity">
    <text evidence="1 8">Belongs to the ribonucleoside diphosphate reductase large chain family.</text>
</comment>
<evidence type="ECO:0000313" key="10">
    <source>
        <dbReference type="EMBL" id="KAJ2923973.1"/>
    </source>
</evidence>
<dbReference type="EMBL" id="JANBPK010001260">
    <property type="protein sequence ID" value="KAJ2923973.1"/>
    <property type="molecule type" value="Genomic_DNA"/>
</dbReference>
<dbReference type="GO" id="GO:0004748">
    <property type="term" value="F:ribonucleoside-diphosphate reductase activity, thioredoxin disulfide as acceptor"/>
    <property type="evidence" value="ECO:0007669"/>
    <property type="project" value="UniProtKB-EC"/>
</dbReference>
<keyword evidence="11" id="KW-1185">Reference proteome</keyword>
<dbReference type="PANTHER" id="PTHR11573:SF6">
    <property type="entry name" value="RIBONUCLEOSIDE-DIPHOSPHATE REDUCTASE LARGE SUBUNIT"/>
    <property type="match status" value="1"/>
</dbReference>
<name>A0A9W8J4B3_9AGAR</name>
<keyword evidence="4 7" id="KW-0067">ATP-binding</keyword>
<dbReference type="AlphaFoldDB" id="A0A9W8J4B3"/>
<dbReference type="OrthoDB" id="3000483at2759"/>
<evidence type="ECO:0000259" key="9">
    <source>
        <dbReference type="PROSITE" id="PS51161"/>
    </source>
</evidence>
<feature type="domain" description="ATP-cone" evidence="9">
    <location>
        <begin position="4"/>
        <end position="98"/>
    </location>
</feature>
<evidence type="ECO:0000256" key="1">
    <source>
        <dbReference type="ARBA" id="ARBA00010406"/>
    </source>
</evidence>
<gene>
    <name evidence="10" type="ORF">H1R20_g13122</name>
</gene>
<dbReference type="Proteomes" id="UP001140091">
    <property type="component" value="Unassembled WGS sequence"/>
</dbReference>
<proteinExistence type="inferred from homology"/>
<dbReference type="GO" id="GO:0009263">
    <property type="term" value="P:deoxyribonucleotide biosynthetic process"/>
    <property type="evidence" value="ECO:0007669"/>
    <property type="project" value="UniProtKB-KW"/>
</dbReference>
<evidence type="ECO:0000313" key="11">
    <source>
        <dbReference type="Proteomes" id="UP001140091"/>
    </source>
</evidence>
<dbReference type="InterPro" id="IPR000788">
    <property type="entry name" value="RNR_lg_C"/>
</dbReference>
<dbReference type="GO" id="GO:0005971">
    <property type="term" value="C:ribonucleoside-diphosphate reductase complex"/>
    <property type="evidence" value="ECO:0007669"/>
    <property type="project" value="TreeGrafter"/>
</dbReference>
<dbReference type="Pfam" id="PF00317">
    <property type="entry name" value="Ribonuc_red_lgN"/>
    <property type="match status" value="1"/>
</dbReference>
<keyword evidence="5 8" id="KW-0560">Oxidoreductase</keyword>
<comment type="function">
    <text evidence="8">Provides the precursors necessary for DNA synthesis. Catalyzes the biosynthesis of deoxyribonucleotides from the corresponding ribonucleotides.</text>
</comment>